<dbReference type="CDD" id="cd00609">
    <property type="entry name" value="AAT_like"/>
    <property type="match status" value="1"/>
</dbReference>
<keyword evidence="6" id="KW-1185">Reference proteome</keyword>
<reference evidence="5" key="1">
    <citation type="submission" date="2019-02" db="EMBL/GenBank/DDBJ databases">
        <authorList>
            <person name="Li S.-H."/>
        </authorList>
    </citation>
    <scope>NUCLEOTIDE SEQUENCE</scope>
    <source>
        <strain evidence="5">IMCC14734</strain>
    </source>
</reference>
<comment type="cofactor">
    <cofactor evidence="1">
        <name>pyridoxal 5'-phosphate</name>
        <dbReference type="ChEBI" id="CHEBI:597326"/>
    </cofactor>
</comment>
<sequence length="398" mass="44526">MMNPDLERLQSYPFERLRKLFADITPNAELAPITLGIGEPQHPAPQFVVESLQQHLPLLAKYPATRGIAELRQAIANWLQQRFSLAQVDPETQVLPVSGTREGLFAIAQCLIDRSSNPLVLAPNPFYQIYEGAALLAGADLHLLDCTSENQFSPDFSAVPAAVWQRCQMLYICTPGNPTGKVMGAADLQALIELAQRYDFVIVSDECYSEIYPDETQPPLGLLQVCEQMGLQDYRRCLVFHSLSKRSNLPGLRSGFVAGDATLLQQFLLYRTYQGCAMPMQNQWASAAAWSDETHVRHNRELYRSKFTAVCEILGDCLDYSQPEAGFYLWPQTPIDDTEFARGLLQQHNLTVLPGRYLARDSDGGLNPGSHRVRLALVAPESQCVEAAHRIKRYVESL</sequence>
<dbReference type="InterPro" id="IPR050881">
    <property type="entry name" value="LL-DAP_aminotransferase"/>
</dbReference>
<dbReference type="Gene3D" id="3.90.1150.10">
    <property type="entry name" value="Aspartate Aminotransferase, domain 1"/>
    <property type="match status" value="1"/>
</dbReference>
<dbReference type="InterPro" id="IPR019878">
    <property type="entry name" value="DapC_beta/gammaproteobac"/>
</dbReference>
<evidence type="ECO:0000313" key="5">
    <source>
        <dbReference type="EMBL" id="MCX2982156.1"/>
    </source>
</evidence>
<name>A0ABT3TK50_9GAMM</name>
<evidence type="ECO:0000256" key="2">
    <source>
        <dbReference type="ARBA" id="ARBA00022576"/>
    </source>
</evidence>
<accession>A0ABT3TK50</accession>
<evidence type="ECO:0000259" key="4">
    <source>
        <dbReference type="Pfam" id="PF00155"/>
    </source>
</evidence>
<dbReference type="Proteomes" id="UP001143362">
    <property type="component" value="Unassembled WGS sequence"/>
</dbReference>
<evidence type="ECO:0000256" key="3">
    <source>
        <dbReference type="ARBA" id="ARBA00022679"/>
    </source>
</evidence>
<feature type="domain" description="Aminotransferase class I/classII large" evidence="4">
    <location>
        <begin position="33"/>
        <end position="391"/>
    </location>
</feature>
<dbReference type="InterPro" id="IPR015422">
    <property type="entry name" value="PyrdxlP-dep_Trfase_small"/>
</dbReference>
<dbReference type="EMBL" id="SHNN01000003">
    <property type="protein sequence ID" value="MCX2982156.1"/>
    <property type="molecule type" value="Genomic_DNA"/>
</dbReference>
<keyword evidence="2 5" id="KW-0032">Aminotransferase</keyword>
<evidence type="ECO:0000313" key="6">
    <source>
        <dbReference type="Proteomes" id="UP001143362"/>
    </source>
</evidence>
<keyword evidence="3 5" id="KW-0808">Transferase</keyword>
<gene>
    <name evidence="5" type="primary">dapC</name>
    <name evidence="5" type="ORF">EYC98_14940</name>
</gene>
<protein>
    <submittedName>
        <fullName evidence="5">Succinyldiaminopimelate transaminase</fullName>
        <ecNumber evidence="5">2.6.1.17</ecNumber>
    </submittedName>
</protein>
<dbReference type="PANTHER" id="PTHR42832:SF3">
    <property type="entry name" value="L-GLUTAMINE--4-(METHYLSULFANYL)-2-OXOBUTANOATE AMINOTRANSFERASE"/>
    <property type="match status" value="1"/>
</dbReference>
<evidence type="ECO:0000256" key="1">
    <source>
        <dbReference type="ARBA" id="ARBA00001933"/>
    </source>
</evidence>
<dbReference type="NCBIfam" id="TIGR03538">
    <property type="entry name" value="DapC_gpp"/>
    <property type="match status" value="1"/>
</dbReference>
<dbReference type="Gene3D" id="3.40.640.10">
    <property type="entry name" value="Type I PLP-dependent aspartate aminotransferase-like (Major domain)"/>
    <property type="match status" value="1"/>
</dbReference>
<dbReference type="Pfam" id="PF00155">
    <property type="entry name" value="Aminotran_1_2"/>
    <property type="match status" value="1"/>
</dbReference>
<dbReference type="PANTHER" id="PTHR42832">
    <property type="entry name" value="AMINO ACID AMINOTRANSFERASE"/>
    <property type="match status" value="1"/>
</dbReference>
<dbReference type="InterPro" id="IPR015421">
    <property type="entry name" value="PyrdxlP-dep_Trfase_major"/>
</dbReference>
<dbReference type="InterPro" id="IPR015424">
    <property type="entry name" value="PyrdxlP-dep_Trfase"/>
</dbReference>
<comment type="caution">
    <text evidence="5">The sequence shown here is derived from an EMBL/GenBank/DDBJ whole genome shotgun (WGS) entry which is preliminary data.</text>
</comment>
<proteinExistence type="predicted"/>
<dbReference type="GO" id="GO:0009016">
    <property type="term" value="F:succinyldiaminopimelate transaminase activity"/>
    <property type="evidence" value="ECO:0007669"/>
    <property type="project" value="UniProtKB-EC"/>
</dbReference>
<dbReference type="InterPro" id="IPR004839">
    <property type="entry name" value="Aminotransferase_I/II_large"/>
</dbReference>
<dbReference type="SUPFAM" id="SSF53383">
    <property type="entry name" value="PLP-dependent transferases"/>
    <property type="match status" value="1"/>
</dbReference>
<dbReference type="EC" id="2.6.1.17" evidence="5"/>
<organism evidence="5 6">
    <name type="scientific">Candidatus Litorirhabdus singularis</name>
    <dbReference type="NCBI Taxonomy" id="2518993"/>
    <lineage>
        <taxon>Bacteria</taxon>
        <taxon>Pseudomonadati</taxon>
        <taxon>Pseudomonadota</taxon>
        <taxon>Gammaproteobacteria</taxon>
        <taxon>Cellvibrionales</taxon>
        <taxon>Halieaceae</taxon>
        <taxon>Candidatus Litorirhabdus</taxon>
    </lineage>
</organism>